<feature type="transmembrane region" description="Helical" evidence="1">
    <location>
        <begin position="30"/>
        <end position="49"/>
    </location>
</feature>
<dbReference type="RefSeq" id="WP_074491800.1">
    <property type="nucleotide sequence ID" value="NZ_FPAM01000007.1"/>
</dbReference>
<proteinExistence type="predicted"/>
<dbReference type="AlphaFoldDB" id="A0A1Q6A4Y0"/>
<dbReference type="Pfam" id="PF09851">
    <property type="entry name" value="SHOCT"/>
    <property type="match status" value="1"/>
</dbReference>
<gene>
    <name evidence="3" type="ORF">RG47T_4539</name>
</gene>
<name>A0A1Q6A4Y0_9SPHI</name>
<feature type="domain" description="SHOCT" evidence="2">
    <location>
        <begin position="68"/>
        <end position="95"/>
    </location>
</feature>
<dbReference type="Proteomes" id="UP000186720">
    <property type="component" value="Unassembled WGS sequence"/>
</dbReference>
<evidence type="ECO:0000259" key="2">
    <source>
        <dbReference type="Pfam" id="PF09851"/>
    </source>
</evidence>
<sequence length="97" mass="10988">MGAPEFIILFIWLLFALWGYNAGKERNIGSTTGLLLGLFLGFIGVIIVYCSRKIIYEQPFYTNESTADQLKKYKDLLDSGAITESEYNIQKGKLLNQ</sequence>
<accession>A0A1Q6A4Y0</accession>
<evidence type="ECO:0000313" key="3">
    <source>
        <dbReference type="EMBL" id="OKS89059.1"/>
    </source>
</evidence>
<protein>
    <recommendedName>
        <fullName evidence="2">SHOCT domain-containing protein</fullName>
    </recommendedName>
</protein>
<dbReference type="OrthoDB" id="799960at2"/>
<organism evidence="3 4">
    <name type="scientific">Mucilaginibacter polytrichastri</name>
    <dbReference type="NCBI Taxonomy" id="1302689"/>
    <lineage>
        <taxon>Bacteria</taxon>
        <taxon>Pseudomonadati</taxon>
        <taxon>Bacteroidota</taxon>
        <taxon>Sphingobacteriia</taxon>
        <taxon>Sphingobacteriales</taxon>
        <taxon>Sphingobacteriaceae</taxon>
        <taxon>Mucilaginibacter</taxon>
    </lineage>
</organism>
<feature type="transmembrane region" description="Helical" evidence="1">
    <location>
        <begin position="6"/>
        <end position="23"/>
    </location>
</feature>
<evidence type="ECO:0000313" key="4">
    <source>
        <dbReference type="Proteomes" id="UP000186720"/>
    </source>
</evidence>
<keyword evidence="4" id="KW-1185">Reference proteome</keyword>
<dbReference type="STRING" id="1302689.RG47T_4539"/>
<dbReference type="InterPro" id="IPR018649">
    <property type="entry name" value="SHOCT"/>
</dbReference>
<keyword evidence="1" id="KW-0472">Membrane</keyword>
<comment type="caution">
    <text evidence="3">The sequence shown here is derived from an EMBL/GenBank/DDBJ whole genome shotgun (WGS) entry which is preliminary data.</text>
</comment>
<reference evidence="3 4" key="1">
    <citation type="submission" date="2016-11" db="EMBL/GenBank/DDBJ databases">
        <title>Whole Genome Sequencing of Mucilaginibacter polytrichastri RG4-7(T) isolated from the moss sample.</title>
        <authorList>
            <person name="Li Y."/>
        </authorList>
    </citation>
    <scope>NUCLEOTIDE SEQUENCE [LARGE SCALE GENOMIC DNA]</scope>
    <source>
        <strain evidence="3 4">RG4-7</strain>
    </source>
</reference>
<keyword evidence="1" id="KW-0812">Transmembrane</keyword>
<keyword evidence="1" id="KW-1133">Transmembrane helix</keyword>
<dbReference type="EMBL" id="MPPL01000001">
    <property type="protein sequence ID" value="OKS89059.1"/>
    <property type="molecule type" value="Genomic_DNA"/>
</dbReference>
<evidence type="ECO:0000256" key="1">
    <source>
        <dbReference type="SAM" id="Phobius"/>
    </source>
</evidence>